<name>A0ABS3CCR3_9BACT</name>
<gene>
    <name evidence="1" type="ORF">J0A69_02785</name>
</gene>
<proteinExistence type="predicted"/>
<evidence type="ECO:0000313" key="1">
    <source>
        <dbReference type="EMBL" id="MBN7814334.1"/>
    </source>
</evidence>
<dbReference type="InterPro" id="IPR025316">
    <property type="entry name" value="DUF4221"/>
</dbReference>
<accession>A0ABS3CCR3</accession>
<organism evidence="1 2">
    <name type="scientific">Algoriphagus pacificus</name>
    <dbReference type="NCBI Taxonomy" id="2811234"/>
    <lineage>
        <taxon>Bacteria</taxon>
        <taxon>Pseudomonadati</taxon>
        <taxon>Bacteroidota</taxon>
        <taxon>Cytophagia</taxon>
        <taxon>Cytophagales</taxon>
        <taxon>Cyclobacteriaceae</taxon>
        <taxon>Algoriphagus</taxon>
    </lineage>
</organism>
<dbReference type="Pfam" id="PF13970">
    <property type="entry name" value="DUF4221"/>
    <property type="match status" value="1"/>
</dbReference>
<protein>
    <submittedName>
        <fullName evidence="1">DUF4221 family protein</fullName>
    </submittedName>
</protein>
<dbReference type="RefSeq" id="WP_206584986.1">
    <property type="nucleotide sequence ID" value="NZ_JAFKCU010000001.1"/>
</dbReference>
<dbReference type="Proteomes" id="UP000664480">
    <property type="component" value="Unassembled WGS sequence"/>
</dbReference>
<evidence type="ECO:0000313" key="2">
    <source>
        <dbReference type="Proteomes" id="UP000664480"/>
    </source>
</evidence>
<sequence length="383" mass="43854">MKNLFLILFIFLLISCGEDNPEQSSSSKNILENFSFTTDTLVVNPGEEIINLSQGVRNSSLDESKTYFYLFDLASTQMNKINLDKLILEEQIPFEKEGPNGIGGNFISTARYLPGEEFIFSSFQNTGVFNKEGEKIVDLSLKPDEIKIEGLSENAQYNLTSQIHISSDKKLMYSTPSDFMEGANYLVKINLENKTGNLIQMPALDKVGEFNIVYELEGGVSVYLEQLFFQEIENNFFLSGSTTNSIYKFKPGQDSLELFKFDFSLVPNEKETPVRTKVSNQSDFDAEMEKVRTQIAFDKLIYDEKTKRYFRFGRIYEPREDKESLSKAQVFLFAFDENLNLIGETEIPELDKVPNSSFFKDGKLWTYVNVEDELGFAVFTFNL</sequence>
<dbReference type="EMBL" id="JAFKCU010000001">
    <property type="protein sequence ID" value="MBN7814334.1"/>
    <property type="molecule type" value="Genomic_DNA"/>
</dbReference>
<reference evidence="1 2" key="1">
    <citation type="submission" date="2021-03" db="EMBL/GenBank/DDBJ databases">
        <title>novel species isolated from a fishpond in China.</title>
        <authorList>
            <person name="Lu H."/>
            <person name="Cai Z."/>
        </authorList>
    </citation>
    <scope>NUCLEOTIDE SEQUENCE [LARGE SCALE GENOMIC DNA]</scope>
    <source>
        <strain evidence="1 2">YJ13C</strain>
    </source>
</reference>
<keyword evidence="2" id="KW-1185">Reference proteome</keyword>
<dbReference type="PROSITE" id="PS51257">
    <property type="entry name" value="PROKAR_LIPOPROTEIN"/>
    <property type="match status" value="1"/>
</dbReference>
<comment type="caution">
    <text evidence="1">The sequence shown here is derived from an EMBL/GenBank/DDBJ whole genome shotgun (WGS) entry which is preliminary data.</text>
</comment>